<comment type="caution">
    <text evidence="2">The sequence shown here is derived from an EMBL/GenBank/DDBJ whole genome shotgun (WGS) entry which is preliminary data.</text>
</comment>
<dbReference type="InterPro" id="IPR013783">
    <property type="entry name" value="Ig-like_fold"/>
</dbReference>
<dbReference type="Gene3D" id="2.60.40.1080">
    <property type="match status" value="1"/>
</dbReference>
<sequence>MLLVVIAAQQTYAQLPRFRDQPAQQYFTGTPITPVAPTYRPTSGTVPPNIYGEVTTVAGSGSPGLVNAKGRNAAFTAPSDVKMDAAGNLYVSDAGNNCIRMIAPDGTVSTYAGSGVAGYADGNGASARFNNPACIMFDKQGNLFVTDKDNNAIRQITPTRDVSVFAGIPGTAAMTNNTFMQPTGLTFNLAGRLFVADVPQIREVPGGYVTFFAGGGYRGPAPNFNGPGVTAKFAALYAMITGPDDIMYVADGEMIRTVNQSAVVGTAAGVNYNTDPFEGTAANATFKSIMGLALDNAGNMFIADGGGHEIKRFGKREQYISVLAGNNKKPGYVDAIGPNAQFGKPMGMCIDAQGFIYVADADNNVIRKISTTGFKVIPDLPPGLVLDQRTGIISGTPTQPWPSTDYTIFGYNTEGMGTYTFNIQVNELIRKQQVIKFDPLPVMKDTDLDYPLNATAVGPSNSNPIRYESSDISIASVFDGKIHILKAGTVTITAYKDEDPFYFAATPVERTLVIQEVPEVFVYPDVVPKGNPVRIKLDPTGNTKINYDTVATVTGEYQLQQPSTTLQDSLYSCADVGLQTSVLKTGFGADPVDPLSARFNYPSNIVFDPVSGKMYISDKGNYRIRTIAVDGRVSTLAGNGGPGKVDGKAGIASFSKDLLSIITDAQGNIYVCDVANFLIRKITPDGTVSTFTTEALTGLNDFDPIEGAAIAIDKSGYIYIADKTRIYKAAPDGSSAIVFAGSGKQAFTDGIGTLADFDGIKGLYFGPDGTLFVTSSAANDVNSVRKITPAGVVTTLFRKTDPLLRFTRLVVDSKGNSFIASTEPKIYKVAADGTFTIYAGSASRIGRADGDGATIASFNNPQGIGIDPADNLYIADQDNHIIRKITPAGMVSTIAGSGTAGYFDNNGKSNKKTVNIPLVIINPITITSKYQPVTLPFLDACPAILEDYAAKATGTSPCTGSITFTQVPAAGRVLKDGEKVYVKLIASDGLSPYDTVSVTFSVTANKLPAPTVKITPDYYASCEGLEVKYTASAVNGGNAPTYQWFVNGAPVYSGGPEFTSSALLTGDKITCIVTNHDGCADISSLPSAPATLTADPPVTTSVMIFPSITGAFCPGSKVTFTAVPTNVQTTNGEPSYQWHINGNNTDTNSSTFSTKNLADGDVVTCTMVSGGKCVANPATESNAVTVSVLANAACDIIPPNTFTPNGDGINDYWQIPILSNYPNSTVSIYNRNGQLLFQSTGYSKPWDGTYSGKQVPAGTYYYMIDTHTNISVLSGWVAIIR</sequence>
<dbReference type="Pfam" id="PF05345">
    <property type="entry name" value="He_PIG"/>
    <property type="match status" value="1"/>
</dbReference>
<evidence type="ECO:0000313" key="2">
    <source>
        <dbReference type="EMBL" id="RFZ82915.1"/>
    </source>
</evidence>
<dbReference type="Gene3D" id="2.120.10.30">
    <property type="entry name" value="TolB, C-terminal domain"/>
    <property type="match status" value="6"/>
</dbReference>
<dbReference type="Pfam" id="PF13585">
    <property type="entry name" value="CHU_C"/>
    <property type="match status" value="1"/>
</dbReference>
<evidence type="ECO:0000259" key="1">
    <source>
        <dbReference type="Pfam" id="PF25021"/>
    </source>
</evidence>
<dbReference type="NCBIfam" id="TIGR04131">
    <property type="entry name" value="Bac_Flav_CTERM"/>
    <property type="match status" value="1"/>
</dbReference>
<dbReference type="Proteomes" id="UP000260823">
    <property type="component" value="Unassembled WGS sequence"/>
</dbReference>
<name>A0A3E2NPI0_9SPHI</name>
<dbReference type="InterPro" id="IPR011042">
    <property type="entry name" value="6-blade_b-propeller_TolB-like"/>
</dbReference>
<dbReference type="SUPFAM" id="SSF63829">
    <property type="entry name" value="Calcium-dependent phosphotriesterase"/>
    <property type="match status" value="1"/>
</dbReference>
<dbReference type="Gene3D" id="2.60.40.10">
    <property type="entry name" value="Immunoglobulins"/>
    <property type="match status" value="2"/>
</dbReference>
<protein>
    <recommendedName>
        <fullName evidence="1">Teneurin NHL domain-containing protein</fullName>
    </recommendedName>
</protein>
<dbReference type="InterPro" id="IPR008964">
    <property type="entry name" value="Invasin/intimin_cell_adhesion"/>
</dbReference>
<keyword evidence="3" id="KW-1185">Reference proteome</keyword>
<organism evidence="2 3">
    <name type="scientific">Mucilaginibacter terrenus</name>
    <dbReference type="NCBI Taxonomy" id="2482727"/>
    <lineage>
        <taxon>Bacteria</taxon>
        <taxon>Pseudomonadati</taxon>
        <taxon>Bacteroidota</taxon>
        <taxon>Sphingobacteriia</taxon>
        <taxon>Sphingobacteriales</taxon>
        <taxon>Sphingobacteriaceae</taxon>
        <taxon>Mucilaginibacter</taxon>
    </lineage>
</organism>
<accession>A0A3E2NPI0</accession>
<dbReference type="EMBL" id="QWDE01000002">
    <property type="protein sequence ID" value="RFZ82915.1"/>
    <property type="molecule type" value="Genomic_DNA"/>
</dbReference>
<proteinExistence type="predicted"/>
<dbReference type="InterPro" id="IPR026341">
    <property type="entry name" value="T9SS_type_B"/>
</dbReference>
<feature type="domain" description="Teneurin NHL" evidence="1">
    <location>
        <begin position="763"/>
        <end position="898"/>
    </location>
</feature>
<dbReference type="SUPFAM" id="SSF49373">
    <property type="entry name" value="Invasin/intimin cell-adhesion fragments"/>
    <property type="match status" value="1"/>
</dbReference>
<evidence type="ECO:0000313" key="3">
    <source>
        <dbReference type="Proteomes" id="UP000260823"/>
    </source>
</evidence>
<dbReference type="InterPro" id="IPR056822">
    <property type="entry name" value="TEN_NHL"/>
</dbReference>
<dbReference type="Pfam" id="PF25021">
    <property type="entry name" value="TEN_NHL"/>
    <property type="match status" value="1"/>
</dbReference>
<dbReference type="SUPFAM" id="SSF101898">
    <property type="entry name" value="NHL repeat"/>
    <property type="match status" value="1"/>
</dbReference>
<gene>
    <name evidence="2" type="ORF">DYU05_12205</name>
</gene>
<dbReference type="PANTHER" id="PTHR13833">
    <property type="match status" value="1"/>
</dbReference>
<dbReference type="PANTHER" id="PTHR13833:SF71">
    <property type="entry name" value="NHL DOMAIN-CONTAINING PROTEIN"/>
    <property type="match status" value="1"/>
</dbReference>
<reference evidence="2 3" key="1">
    <citation type="submission" date="2018-08" db="EMBL/GenBank/DDBJ databases">
        <title>Mucilaginibacter terrae sp. nov., isolated from manganese diggings.</title>
        <authorList>
            <person name="Huang Y."/>
            <person name="Zhou Z."/>
        </authorList>
    </citation>
    <scope>NUCLEOTIDE SEQUENCE [LARGE SCALE GENOMIC DNA]</scope>
    <source>
        <strain evidence="2 3">ZH6</strain>
    </source>
</reference>